<accession>A0A2J6RJQ8</accession>
<dbReference type="InterPro" id="IPR002347">
    <property type="entry name" value="SDR_fam"/>
</dbReference>
<dbReference type="PANTHER" id="PTHR47534:SF3">
    <property type="entry name" value="ALCOHOL DEHYDROGENASE-LIKE C-TERMINAL DOMAIN-CONTAINING PROTEIN"/>
    <property type="match status" value="1"/>
</dbReference>
<dbReference type="OrthoDB" id="2898509at2759"/>
<proteinExistence type="predicted"/>
<keyword evidence="1" id="KW-0560">Oxidoreductase</keyword>
<evidence type="ECO:0000256" key="1">
    <source>
        <dbReference type="ARBA" id="ARBA00023002"/>
    </source>
</evidence>
<reference evidence="2 3" key="1">
    <citation type="submission" date="2016-04" db="EMBL/GenBank/DDBJ databases">
        <title>A degradative enzymes factory behind the ericoid mycorrhizal symbiosis.</title>
        <authorList>
            <consortium name="DOE Joint Genome Institute"/>
            <person name="Martino E."/>
            <person name="Morin E."/>
            <person name="Grelet G."/>
            <person name="Kuo A."/>
            <person name="Kohler A."/>
            <person name="Daghino S."/>
            <person name="Barry K."/>
            <person name="Choi C."/>
            <person name="Cichocki N."/>
            <person name="Clum A."/>
            <person name="Copeland A."/>
            <person name="Hainaut M."/>
            <person name="Haridas S."/>
            <person name="Labutti K."/>
            <person name="Lindquist E."/>
            <person name="Lipzen A."/>
            <person name="Khouja H.-R."/>
            <person name="Murat C."/>
            <person name="Ohm R."/>
            <person name="Olson A."/>
            <person name="Spatafora J."/>
            <person name="Veneault-Fourrey C."/>
            <person name="Henrissat B."/>
            <person name="Grigoriev I."/>
            <person name="Martin F."/>
            <person name="Perotto S."/>
        </authorList>
    </citation>
    <scope>NUCLEOTIDE SEQUENCE [LARGE SCALE GENOMIC DNA]</scope>
    <source>
        <strain evidence="2 3">F</strain>
    </source>
</reference>
<evidence type="ECO:0000313" key="2">
    <source>
        <dbReference type="EMBL" id="PMD38764.1"/>
    </source>
</evidence>
<dbReference type="InterPro" id="IPR052228">
    <property type="entry name" value="Sec_Metab_Biosynth_Oxidored"/>
</dbReference>
<dbReference type="PANTHER" id="PTHR47534">
    <property type="entry name" value="YALI0E05731P"/>
    <property type="match status" value="1"/>
</dbReference>
<dbReference type="GO" id="GO:0016491">
    <property type="term" value="F:oxidoreductase activity"/>
    <property type="evidence" value="ECO:0007669"/>
    <property type="project" value="UniProtKB-KW"/>
</dbReference>
<dbReference type="STRING" id="1149755.A0A2J6RJQ8"/>
<dbReference type="Pfam" id="PF00106">
    <property type="entry name" value="adh_short"/>
    <property type="match status" value="1"/>
</dbReference>
<name>A0A2J6RJQ8_HYAVF</name>
<keyword evidence="3" id="KW-1185">Reference proteome</keyword>
<dbReference type="Gene3D" id="3.40.50.720">
    <property type="entry name" value="NAD(P)-binding Rossmann-like Domain"/>
    <property type="match status" value="1"/>
</dbReference>
<protein>
    <recommendedName>
        <fullName evidence="4">NAD(P)-binding protein</fullName>
    </recommendedName>
</protein>
<evidence type="ECO:0008006" key="4">
    <source>
        <dbReference type="Google" id="ProtNLM"/>
    </source>
</evidence>
<dbReference type="AlphaFoldDB" id="A0A2J6RJQ8"/>
<dbReference type="EMBL" id="KZ613947">
    <property type="protein sequence ID" value="PMD38764.1"/>
    <property type="molecule type" value="Genomic_DNA"/>
</dbReference>
<sequence length="340" mass="36856">MDSLTAMEASNARVATELPPGLVGVFIGATSGIGENCLKAFAKHATKPRAYFVGRSQEAGDRILSELKELNPEGSYIFRKADVSLIKVVDEICINIKSKEKAINILCLSQGVLQMYAKTAEDLHLSVALTHYSRMRFIVNLLPLIQNATSLRRVISVFTAGKEGPLYTDDIQAWKIPMRALTGHAASLTTAAFEALGKKAPDVSFIHAFPGAVDTNFGRKGQGAIAYAIRQVFKAMMLFMEVIPHEECGERFAFIMTSAKYPAKLPVDGTSGLALAKGEEVAKGTDGKAGSGVYSIDQNGESYGAKTEEMMAKLRKEGAVEKVWADLETEWKRITGLEAV</sequence>
<gene>
    <name evidence="2" type="ORF">L207DRAFT_461273</name>
</gene>
<organism evidence="2 3">
    <name type="scientific">Hyaloscypha variabilis (strain UAMH 11265 / GT02V1 / F)</name>
    <name type="common">Meliniomyces variabilis</name>
    <dbReference type="NCBI Taxonomy" id="1149755"/>
    <lineage>
        <taxon>Eukaryota</taxon>
        <taxon>Fungi</taxon>
        <taxon>Dikarya</taxon>
        <taxon>Ascomycota</taxon>
        <taxon>Pezizomycotina</taxon>
        <taxon>Leotiomycetes</taxon>
        <taxon>Helotiales</taxon>
        <taxon>Hyaloscyphaceae</taxon>
        <taxon>Hyaloscypha</taxon>
        <taxon>Hyaloscypha variabilis</taxon>
    </lineage>
</organism>
<dbReference type="InterPro" id="IPR036291">
    <property type="entry name" value="NAD(P)-bd_dom_sf"/>
</dbReference>
<dbReference type="Proteomes" id="UP000235786">
    <property type="component" value="Unassembled WGS sequence"/>
</dbReference>
<evidence type="ECO:0000313" key="3">
    <source>
        <dbReference type="Proteomes" id="UP000235786"/>
    </source>
</evidence>
<dbReference type="SUPFAM" id="SSF51735">
    <property type="entry name" value="NAD(P)-binding Rossmann-fold domains"/>
    <property type="match status" value="1"/>
</dbReference>